<comment type="caution">
    <text evidence="2">The sequence shown here is derived from an EMBL/GenBank/DDBJ whole genome shotgun (WGS) entry which is preliminary data.</text>
</comment>
<sequence>MPFSGWFSRPWRCISGVLGSNRSHVALNQDPKAQSVVEADHEVVEYHHYCPPGVQQVLASGTSAFIGEVNTSTVLKYPMEPGGDMTRIELEHKILMIVGQHPGIIADKGLTEAGLYLERATNGTILKYLADLNHPSPSLQQRIAWCRQITEAVHHIHAKRVIHCDIQPTNILVDEELHLKLADFQGRYLSEDGEVIFDGWSSEPYRYFCPRDDECDASFSTDLFALGSTIYFIMTGHEVFPDVAYGEAGIAAEIEAAHKSQKAYTVAAASMDLSEHHDSALKGLAQVVKQVTAKTLPVDAMEPADFLGLLADWDLVDVHVGEIFGDIRTGLDPGTVIPELGEFETAMRNQSIRGRTLLKAMMAAQTVTQLYCRQLAEEKARAAVAEKIKALGVGKHKDTDGFALRYFRRALVDIERSIFVLFHECILSLIYFQNGSGFPVNHNDEEVFNGLAANLSISDGSKGPTFDHFYSVLLEQLATAVAAGVEQTIPGDIVVDTVKHLGTVFNSDWKSCLVDNNQMTFRVPSTLKEAKGWRRVRISSLW</sequence>
<evidence type="ECO:0000313" key="2">
    <source>
        <dbReference type="EMBL" id="RSL75254.1"/>
    </source>
</evidence>
<dbReference type="GO" id="GO:0005524">
    <property type="term" value="F:ATP binding"/>
    <property type="evidence" value="ECO:0007669"/>
    <property type="project" value="InterPro"/>
</dbReference>
<evidence type="ECO:0000259" key="1">
    <source>
        <dbReference type="PROSITE" id="PS50011"/>
    </source>
</evidence>
<evidence type="ECO:0000313" key="3">
    <source>
        <dbReference type="Proteomes" id="UP000287972"/>
    </source>
</evidence>
<protein>
    <recommendedName>
        <fullName evidence="1">Protein kinase domain-containing protein</fullName>
    </recommendedName>
</protein>
<dbReference type="Proteomes" id="UP000287972">
    <property type="component" value="Unassembled WGS sequence"/>
</dbReference>
<proteinExistence type="predicted"/>
<dbReference type="SUPFAM" id="SSF56112">
    <property type="entry name" value="Protein kinase-like (PK-like)"/>
    <property type="match status" value="1"/>
</dbReference>
<dbReference type="PANTHER" id="PTHR24362:SF309">
    <property type="entry name" value="PROTEIN KINASE DOMAIN-CONTAINING PROTEIN"/>
    <property type="match status" value="1"/>
</dbReference>
<dbReference type="PROSITE" id="PS50011">
    <property type="entry name" value="PROTEIN_KINASE_DOM"/>
    <property type="match status" value="1"/>
</dbReference>
<dbReference type="Pfam" id="PF00069">
    <property type="entry name" value="Pkinase"/>
    <property type="match status" value="1"/>
</dbReference>
<dbReference type="CDD" id="cd00180">
    <property type="entry name" value="PKc"/>
    <property type="match status" value="1"/>
</dbReference>
<organism evidence="2 3">
    <name type="scientific">Fusarium floridanum</name>
    <dbReference type="NCBI Taxonomy" id="1325733"/>
    <lineage>
        <taxon>Eukaryota</taxon>
        <taxon>Fungi</taxon>
        <taxon>Dikarya</taxon>
        <taxon>Ascomycota</taxon>
        <taxon>Pezizomycotina</taxon>
        <taxon>Sordariomycetes</taxon>
        <taxon>Hypocreomycetidae</taxon>
        <taxon>Hypocreales</taxon>
        <taxon>Nectriaceae</taxon>
        <taxon>Fusarium</taxon>
        <taxon>Fusarium solani species complex</taxon>
    </lineage>
</organism>
<feature type="domain" description="Protein kinase" evidence="1">
    <location>
        <begin position="52"/>
        <end position="316"/>
    </location>
</feature>
<dbReference type="InterPro" id="IPR011009">
    <property type="entry name" value="Kinase-like_dom_sf"/>
</dbReference>
<dbReference type="AlphaFoldDB" id="A0A428RCI4"/>
<dbReference type="EMBL" id="NKCL01000360">
    <property type="protein sequence ID" value="RSL75254.1"/>
    <property type="molecule type" value="Genomic_DNA"/>
</dbReference>
<accession>A0A428RCI4</accession>
<dbReference type="Gene3D" id="1.10.510.10">
    <property type="entry name" value="Transferase(Phosphotransferase) domain 1"/>
    <property type="match status" value="1"/>
</dbReference>
<keyword evidence="3" id="KW-1185">Reference proteome</keyword>
<name>A0A428RCI4_9HYPO</name>
<reference evidence="2 3" key="1">
    <citation type="submission" date="2017-06" db="EMBL/GenBank/DDBJ databases">
        <title>Comparative genomic analysis of Ambrosia Fusariam Clade fungi.</title>
        <authorList>
            <person name="Stajich J.E."/>
            <person name="Carrillo J."/>
            <person name="Kijimoto T."/>
            <person name="Eskalen A."/>
            <person name="O'Donnell K."/>
            <person name="Kasson M."/>
        </authorList>
    </citation>
    <scope>NUCLEOTIDE SEQUENCE [LARGE SCALE GENOMIC DNA]</scope>
    <source>
        <strain evidence="2 3">NRRL62606</strain>
    </source>
</reference>
<dbReference type="GO" id="GO:0004672">
    <property type="term" value="F:protein kinase activity"/>
    <property type="evidence" value="ECO:0007669"/>
    <property type="project" value="InterPro"/>
</dbReference>
<dbReference type="InterPro" id="IPR000719">
    <property type="entry name" value="Prot_kinase_dom"/>
</dbReference>
<dbReference type="PANTHER" id="PTHR24362">
    <property type="entry name" value="SERINE/THREONINE-PROTEIN KINASE NEK"/>
    <property type="match status" value="1"/>
</dbReference>
<gene>
    <name evidence="2" type="ORF">CEP51_011030</name>
</gene>